<sequence>LVKTGHNWLQVKTGHNWCDVKRKVGYSTSAISITPFGLAGHKSGGSGYVQVCMGIWGAWLEIGEGGELEIEVTGNG</sequence>
<protein>
    <submittedName>
        <fullName evidence="1">Uncharacterized protein</fullName>
    </submittedName>
</protein>
<keyword evidence="2" id="KW-1185">Reference proteome</keyword>
<accession>A0A4Y2M6W2</accession>
<reference evidence="1 2" key="1">
    <citation type="journal article" date="2019" name="Sci. Rep.">
        <title>Orb-weaving spider Araneus ventricosus genome elucidates the spidroin gene catalogue.</title>
        <authorList>
            <person name="Kono N."/>
            <person name="Nakamura H."/>
            <person name="Ohtoshi R."/>
            <person name="Moran D.A.P."/>
            <person name="Shinohara A."/>
            <person name="Yoshida Y."/>
            <person name="Fujiwara M."/>
            <person name="Mori M."/>
            <person name="Tomita M."/>
            <person name="Arakawa K."/>
        </authorList>
    </citation>
    <scope>NUCLEOTIDE SEQUENCE [LARGE SCALE GENOMIC DNA]</scope>
</reference>
<dbReference type="AlphaFoldDB" id="A0A4Y2M6W2"/>
<feature type="non-terminal residue" evidence="1">
    <location>
        <position position="1"/>
    </location>
</feature>
<gene>
    <name evidence="1" type="ORF">AVEN_27594_1</name>
</gene>
<evidence type="ECO:0000313" key="1">
    <source>
        <dbReference type="EMBL" id="GBN21416.1"/>
    </source>
</evidence>
<dbReference type="EMBL" id="BGPR01121413">
    <property type="protein sequence ID" value="GBN21416.1"/>
    <property type="molecule type" value="Genomic_DNA"/>
</dbReference>
<name>A0A4Y2M6W2_ARAVE</name>
<proteinExistence type="predicted"/>
<organism evidence="1 2">
    <name type="scientific">Araneus ventricosus</name>
    <name type="common">Orbweaver spider</name>
    <name type="synonym">Epeira ventricosa</name>
    <dbReference type="NCBI Taxonomy" id="182803"/>
    <lineage>
        <taxon>Eukaryota</taxon>
        <taxon>Metazoa</taxon>
        <taxon>Ecdysozoa</taxon>
        <taxon>Arthropoda</taxon>
        <taxon>Chelicerata</taxon>
        <taxon>Arachnida</taxon>
        <taxon>Araneae</taxon>
        <taxon>Araneomorphae</taxon>
        <taxon>Entelegynae</taxon>
        <taxon>Araneoidea</taxon>
        <taxon>Araneidae</taxon>
        <taxon>Araneus</taxon>
    </lineage>
</organism>
<dbReference type="Proteomes" id="UP000499080">
    <property type="component" value="Unassembled WGS sequence"/>
</dbReference>
<evidence type="ECO:0000313" key="2">
    <source>
        <dbReference type="Proteomes" id="UP000499080"/>
    </source>
</evidence>
<comment type="caution">
    <text evidence="1">The sequence shown here is derived from an EMBL/GenBank/DDBJ whole genome shotgun (WGS) entry which is preliminary data.</text>
</comment>